<reference evidence="3" key="1">
    <citation type="submission" date="2018-09" db="EMBL/GenBank/DDBJ databases">
        <title>Chryseolinea sp. KIS68-18 isolated from soil.</title>
        <authorList>
            <person name="Weon H.-Y."/>
            <person name="Kwon S.-W."/>
            <person name="Lee S.A."/>
        </authorList>
    </citation>
    <scope>NUCLEOTIDE SEQUENCE [LARGE SCALE GENOMIC DNA]</scope>
    <source>
        <strain evidence="3">KIS68-18</strain>
    </source>
</reference>
<dbReference type="OrthoDB" id="67788at2"/>
<accession>A0A385SPT9</accession>
<proteinExistence type="predicted"/>
<protein>
    <submittedName>
        <fullName evidence="2">HNH endonuclease</fullName>
    </submittedName>
</protein>
<dbReference type="AlphaFoldDB" id="A0A385SPT9"/>
<sequence length="334" mass="38465">MIDQNLWIVKTVSDEDRAYKSIEGYNDTTKSTYNYDDSVPNHRQLKVGDVIIIVNKIKILGFAKVESIATEKGLKIRRKCPHCGATNYDARLHKSPLYRCNRGHEFDEPIEETVDSIKFKAEYPSTFIEPSRDFSISEIRPYYKRNYNRNLSIQALDVKFLEEIFPAMSRQFFVRNSYPGPDESAELLPIATENPYQLSNVDERAIINSQIKARRGQRAFRMKLMTRYGERCMVTGCKIKDILEAAHISPYRGVKDNNIHNGLILRSDVHTLFDLDLIGIEPDRLEVKIADTLKGSSYDKYDGVALQCGHSIQPSTDALRARWQSFQRRKESSP</sequence>
<evidence type="ECO:0000313" key="2">
    <source>
        <dbReference type="EMBL" id="AYB30978.1"/>
    </source>
</evidence>
<keyword evidence="3" id="KW-1185">Reference proteome</keyword>
<organism evidence="2 3">
    <name type="scientific">Chryseolinea soli</name>
    <dbReference type="NCBI Taxonomy" id="2321403"/>
    <lineage>
        <taxon>Bacteria</taxon>
        <taxon>Pseudomonadati</taxon>
        <taxon>Bacteroidota</taxon>
        <taxon>Cytophagia</taxon>
        <taxon>Cytophagales</taxon>
        <taxon>Fulvivirgaceae</taxon>
        <taxon>Chryseolinea</taxon>
    </lineage>
</organism>
<dbReference type="RefSeq" id="WP_119754272.1">
    <property type="nucleotide sequence ID" value="NZ_CP032382.1"/>
</dbReference>
<dbReference type="KEGG" id="chk:D4L85_10480"/>
<dbReference type="InterPro" id="IPR003615">
    <property type="entry name" value="HNH_nuc"/>
</dbReference>
<dbReference type="GO" id="GO:0004519">
    <property type="term" value="F:endonuclease activity"/>
    <property type="evidence" value="ECO:0007669"/>
    <property type="project" value="UniProtKB-KW"/>
</dbReference>
<keyword evidence="2" id="KW-0540">Nuclease</keyword>
<gene>
    <name evidence="2" type="ORF">D4L85_10480</name>
</gene>
<evidence type="ECO:0000313" key="3">
    <source>
        <dbReference type="Proteomes" id="UP000266183"/>
    </source>
</evidence>
<dbReference type="EMBL" id="CP032382">
    <property type="protein sequence ID" value="AYB30978.1"/>
    <property type="molecule type" value="Genomic_DNA"/>
</dbReference>
<keyword evidence="2" id="KW-0378">Hydrolase</keyword>
<dbReference type="Proteomes" id="UP000266183">
    <property type="component" value="Chromosome"/>
</dbReference>
<feature type="domain" description="HNH nuclease" evidence="1">
    <location>
        <begin position="232"/>
        <end position="281"/>
    </location>
</feature>
<evidence type="ECO:0000259" key="1">
    <source>
        <dbReference type="Pfam" id="PF13391"/>
    </source>
</evidence>
<dbReference type="Pfam" id="PF13391">
    <property type="entry name" value="HNH_2"/>
    <property type="match status" value="1"/>
</dbReference>
<name>A0A385SPT9_9BACT</name>
<keyword evidence="2" id="KW-0255">Endonuclease</keyword>